<evidence type="ECO:0000313" key="6">
    <source>
        <dbReference type="Proteomes" id="UP000502608"/>
    </source>
</evidence>
<keyword evidence="1" id="KW-0805">Transcription regulation</keyword>
<proteinExistence type="predicted"/>
<dbReference type="Pfam" id="PF13377">
    <property type="entry name" value="Peripla_BP_3"/>
    <property type="match status" value="1"/>
</dbReference>
<dbReference type="SUPFAM" id="SSF47413">
    <property type="entry name" value="lambda repressor-like DNA-binding domains"/>
    <property type="match status" value="1"/>
</dbReference>
<evidence type="ECO:0000256" key="1">
    <source>
        <dbReference type="ARBA" id="ARBA00023015"/>
    </source>
</evidence>
<evidence type="ECO:0000256" key="3">
    <source>
        <dbReference type="ARBA" id="ARBA00023163"/>
    </source>
</evidence>
<evidence type="ECO:0000259" key="4">
    <source>
        <dbReference type="PROSITE" id="PS50932"/>
    </source>
</evidence>
<keyword evidence="6" id="KW-1185">Reference proteome</keyword>
<protein>
    <submittedName>
        <fullName evidence="5">LacI family transcriptional regulator</fullName>
    </submittedName>
</protein>
<dbReference type="Pfam" id="PF00356">
    <property type="entry name" value="LacI"/>
    <property type="match status" value="1"/>
</dbReference>
<evidence type="ECO:0000313" key="5">
    <source>
        <dbReference type="EMBL" id="QIR15487.1"/>
    </source>
</evidence>
<name>A0A6G9QN54_9GAMM</name>
<dbReference type="PANTHER" id="PTHR30146">
    <property type="entry name" value="LACI-RELATED TRANSCRIPTIONAL REPRESSOR"/>
    <property type="match status" value="1"/>
</dbReference>
<dbReference type="GO" id="GO:0003700">
    <property type="term" value="F:DNA-binding transcription factor activity"/>
    <property type="evidence" value="ECO:0007669"/>
    <property type="project" value="TreeGrafter"/>
</dbReference>
<dbReference type="CDD" id="cd01392">
    <property type="entry name" value="HTH_LacI"/>
    <property type="match status" value="1"/>
</dbReference>
<dbReference type="EMBL" id="CP050313">
    <property type="protein sequence ID" value="QIR15487.1"/>
    <property type="molecule type" value="Genomic_DNA"/>
</dbReference>
<organism evidence="5 6">
    <name type="scientific">Shewanella aestuarii</name>
    <dbReference type="NCBI Taxonomy" id="1028752"/>
    <lineage>
        <taxon>Bacteria</taxon>
        <taxon>Pseudomonadati</taxon>
        <taxon>Pseudomonadota</taxon>
        <taxon>Gammaproteobacteria</taxon>
        <taxon>Alteromonadales</taxon>
        <taxon>Shewanellaceae</taxon>
        <taxon>Shewanella</taxon>
    </lineage>
</organism>
<keyword evidence="2" id="KW-0238">DNA-binding</keyword>
<keyword evidence="3" id="KW-0804">Transcription</keyword>
<dbReference type="PROSITE" id="PS00356">
    <property type="entry name" value="HTH_LACI_1"/>
    <property type="match status" value="1"/>
</dbReference>
<dbReference type="PROSITE" id="PS50932">
    <property type="entry name" value="HTH_LACI_2"/>
    <property type="match status" value="1"/>
</dbReference>
<dbReference type="PRINTS" id="PR00036">
    <property type="entry name" value="HTHLACI"/>
</dbReference>
<dbReference type="PANTHER" id="PTHR30146:SF153">
    <property type="entry name" value="LACTOSE OPERON REPRESSOR"/>
    <property type="match status" value="1"/>
</dbReference>
<dbReference type="InterPro" id="IPR010982">
    <property type="entry name" value="Lambda_DNA-bd_dom_sf"/>
</dbReference>
<dbReference type="CDD" id="cd01545">
    <property type="entry name" value="PBP1_SalR"/>
    <property type="match status" value="1"/>
</dbReference>
<dbReference type="InterPro" id="IPR028082">
    <property type="entry name" value="Peripla_BP_I"/>
</dbReference>
<reference evidence="5 6" key="1">
    <citation type="submission" date="2020-03" db="EMBL/GenBank/DDBJ databases">
        <title>Complete genome sequence of Shewanella sp.</title>
        <authorList>
            <person name="Kim Y.-S."/>
            <person name="Kim S.-J."/>
            <person name="Jung H.-K."/>
            <person name="Kim K.-H."/>
        </authorList>
    </citation>
    <scope>NUCLEOTIDE SEQUENCE [LARGE SCALE GENOMIC DNA]</scope>
    <source>
        <strain evidence="5 6">PN3F2</strain>
    </source>
</reference>
<dbReference type="GO" id="GO:0000976">
    <property type="term" value="F:transcription cis-regulatory region binding"/>
    <property type="evidence" value="ECO:0007669"/>
    <property type="project" value="TreeGrafter"/>
</dbReference>
<sequence length="346" mass="38068">MADLKRARIKDVAEQAGVSMMTVSRVLNQDAKVSPKTRDKVMAVVEKMGYRPNVSARRLASGKSFFLGLLYDNPSDAYISQFLLSALHSSRNAGYHLIVEKANDQIDKTITSVKELIEVTQVDGMILLPPLCDNQAIIDVLTHAAIPFVRVAPDTQLALSPYICMDDYQASFELTEMLIKQGHKKIAHIIGDTKQGVSRLRYQGYLDALRSNQIVVPPEYVEQGSFTYQSGMNAGQNLLSLADRPTAIFAANDDMAAAVISIAQVKGLDIPNDVAIVGFDDTQVAKIVWPNISTVRQPIDEMAQMAISILASTKFEKLNDVSVSELRHVLDFQIIERGSSQLISAK</sequence>
<accession>A0A6G9QN54</accession>
<dbReference type="Gene3D" id="1.10.260.40">
    <property type="entry name" value="lambda repressor-like DNA-binding domains"/>
    <property type="match status" value="1"/>
</dbReference>
<dbReference type="AlphaFoldDB" id="A0A6G9QN54"/>
<dbReference type="InterPro" id="IPR046335">
    <property type="entry name" value="LacI/GalR-like_sensor"/>
</dbReference>
<gene>
    <name evidence="5" type="ORF">HBH39_14105</name>
</gene>
<feature type="domain" description="HTH lacI-type" evidence="4">
    <location>
        <begin position="7"/>
        <end position="61"/>
    </location>
</feature>
<dbReference type="KEGG" id="saes:HBH39_14105"/>
<dbReference type="Gene3D" id="3.40.50.2300">
    <property type="match status" value="2"/>
</dbReference>
<evidence type="ECO:0000256" key="2">
    <source>
        <dbReference type="ARBA" id="ARBA00023125"/>
    </source>
</evidence>
<dbReference type="SUPFAM" id="SSF53822">
    <property type="entry name" value="Periplasmic binding protein-like I"/>
    <property type="match status" value="1"/>
</dbReference>
<dbReference type="Proteomes" id="UP000502608">
    <property type="component" value="Chromosome"/>
</dbReference>
<dbReference type="InterPro" id="IPR000843">
    <property type="entry name" value="HTH_LacI"/>
</dbReference>
<dbReference type="SMART" id="SM00354">
    <property type="entry name" value="HTH_LACI"/>
    <property type="match status" value="1"/>
</dbReference>
<dbReference type="RefSeq" id="WP_167679306.1">
    <property type="nucleotide sequence ID" value="NZ_CP050313.1"/>
</dbReference>